<protein>
    <submittedName>
        <fullName evidence="1">Uncharacterized protein</fullName>
    </submittedName>
</protein>
<dbReference type="Proteomes" id="UP000231451">
    <property type="component" value="Unassembled WGS sequence"/>
</dbReference>
<evidence type="ECO:0000313" key="1">
    <source>
        <dbReference type="EMBL" id="PJM75035.1"/>
    </source>
</evidence>
<dbReference type="AlphaFoldDB" id="A0A2M9HE06"/>
<accession>A0A2M9HE06</accession>
<comment type="caution">
    <text evidence="1">The sequence shown here is derived from an EMBL/GenBank/DDBJ whole genome shotgun (WGS) entry which is preliminary data.</text>
</comment>
<keyword evidence="2" id="KW-1185">Reference proteome</keyword>
<dbReference type="RefSeq" id="WP_100513232.1">
    <property type="nucleotide sequence ID" value="NZ_JAFEJQ010000010.1"/>
</dbReference>
<organism evidence="1 2">
    <name type="scientific">Bifidobacterium simiarum</name>
    <dbReference type="NCBI Taxonomy" id="2045441"/>
    <lineage>
        <taxon>Bacteria</taxon>
        <taxon>Bacillati</taxon>
        <taxon>Actinomycetota</taxon>
        <taxon>Actinomycetes</taxon>
        <taxon>Bifidobacteriales</taxon>
        <taxon>Bifidobacteriaceae</taxon>
        <taxon>Bifidobacterium</taxon>
    </lineage>
</organism>
<reference evidence="1 2" key="1">
    <citation type="submission" date="2017-10" db="EMBL/GenBank/DDBJ databases">
        <title>Draft genome sequences of strains TRE 1, TRE 9, TRE H and TRI 7, isolated from tamarins, belonging to four potential novel Bifidobacterium species.</title>
        <authorList>
            <person name="Mattarelli P."/>
            <person name="Modesto M."/>
            <person name="Puglisi E."/>
            <person name="Morelli L."/>
            <person name="Spezio C."/>
            <person name="Bonetti A."/>
            <person name="Sandri C."/>
        </authorList>
    </citation>
    <scope>NUCLEOTIDE SEQUENCE [LARGE SCALE GENOMIC DNA]</scope>
    <source>
        <strain evidence="2">TRI7</strain>
    </source>
</reference>
<gene>
    <name evidence="1" type="ORF">CSQ87_07375</name>
</gene>
<dbReference type="EMBL" id="PEBK01000006">
    <property type="protein sequence ID" value="PJM75035.1"/>
    <property type="molecule type" value="Genomic_DNA"/>
</dbReference>
<dbReference type="OrthoDB" id="3232337at2"/>
<name>A0A2M9HE06_9BIFI</name>
<evidence type="ECO:0000313" key="2">
    <source>
        <dbReference type="Proteomes" id="UP000231451"/>
    </source>
</evidence>
<sequence length="89" mass="9745">MDDEALFNSLITLLRQHGLESVANDAVDCWNHGEEDAGIGFCASVLLERGIKPNQDVLRAYGLFARDSADDGLGFDDTDLNVYEGLKNL</sequence>
<proteinExistence type="predicted"/>